<feature type="transmembrane region" description="Helical" evidence="7">
    <location>
        <begin position="153"/>
        <end position="171"/>
    </location>
</feature>
<keyword evidence="6 7" id="KW-0472">Membrane</keyword>
<evidence type="ECO:0000256" key="1">
    <source>
        <dbReference type="ARBA" id="ARBA00004651"/>
    </source>
</evidence>
<organism evidence="9 10">
    <name type="scientific">Ktedonobacter robiniae</name>
    <dbReference type="NCBI Taxonomy" id="2778365"/>
    <lineage>
        <taxon>Bacteria</taxon>
        <taxon>Bacillati</taxon>
        <taxon>Chloroflexota</taxon>
        <taxon>Ktedonobacteria</taxon>
        <taxon>Ktedonobacterales</taxon>
        <taxon>Ktedonobacteraceae</taxon>
        <taxon>Ktedonobacter</taxon>
    </lineage>
</organism>
<dbReference type="PANTHER" id="PTHR43744:SF8">
    <property type="entry name" value="SN-GLYCEROL-3-PHOSPHATE TRANSPORT SYSTEM PERMEASE PROTEIN UGPE"/>
    <property type="match status" value="1"/>
</dbReference>
<comment type="similarity">
    <text evidence="7">Belongs to the binding-protein-dependent transport system permease family.</text>
</comment>
<evidence type="ECO:0000256" key="4">
    <source>
        <dbReference type="ARBA" id="ARBA00022692"/>
    </source>
</evidence>
<dbReference type="CDD" id="cd06261">
    <property type="entry name" value="TM_PBP2"/>
    <property type="match status" value="1"/>
</dbReference>
<keyword evidence="5 7" id="KW-1133">Transmembrane helix</keyword>
<dbReference type="PROSITE" id="PS50928">
    <property type="entry name" value="ABC_TM1"/>
    <property type="match status" value="1"/>
</dbReference>
<dbReference type="SUPFAM" id="SSF161098">
    <property type="entry name" value="MetI-like"/>
    <property type="match status" value="1"/>
</dbReference>
<keyword evidence="3" id="KW-1003">Cell membrane</keyword>
<protein>
    <submittedName>
        <fullName evidence="9">Glycerol-3-phosphate ABC transporter permease</fullName>
    </submittedName>
</protein>
<comment type="caution">
    <text evidence="9">The sequence shown here is derived from an EMBL/GenBank/DDBJ whole genome shotgun (WGS) entry which is preliminary data.</text>
</comment>
<dbReference type="EMBL" id="BNJG01000002">
    <property type="protein sequence ID" value="GHO56508.1"/>
    <property type="molecule type" value="Genomic_DNA"/>
</dbReference>
<feature type="transmembrane region" description="Helical" evidence="7">
    <location>
        <begin position="22"/>
        <end position="47"/>
    </location>
</feature>
<keyword evidence="2 7" id="KW-0813">Transport</keyword>
<gene>
    <name evidence="9" type="ORF">KSB_49830</name>
</gene>
<dbReference type="InterPro" id="IPR035906">
    <property type="entry name" value="MetI-like_sf"/>
</dbReference>
<evidence type="ECO:0000256" key="5">
    <source>
        <dbReference type="ARBA" id="ARBA00022989"/>
    </source>
</evidence>
<evidence type="ECO:0000259" key="8">
    <source>
        <dbReference type="PROSITE" id="PS50928"/>
    </source>
</evidence>
<evidence type="ECO:0000256" key="7">
    <source>
        <dbReference type="RuleBase" id="RU363032"/>
    </source>
</evidence>
<dbReference type="PANTHER" id="PTHR43744">
    <property type="entry name" value="ABC TRANSPORTER PERMEASE PROTEIN MG189-RELATED-RELATED"/>
    <property type="match status" value="1"/>
</dbReference>
<evidence type="ECO:0000256" key="2">
    <source>
        <dbReference type="ARBA" id="ARBA00022448"/>
    </source>
</evidence>
<proteinExistence type="inferred from homology"/>
<dbReference type="Pfam" id="PF00528">
    <property type="entry name" value="BPD_transp_1"/>
    <property type="match status" value="1"/>
</dbReference>
<evidence type="ECO:0000313" key="10">
    <source>
        <dbReference type="Proteomes" id="UP000654345"/>
    </source>
</evidence>
<reference evidence="9 10" key="1">
    <citation type="journal article" date="2021" name="Int. J. Syst. Evol. Microbiol.">
        <title>Reticulibacter mediterranei gen. nov., sp. nov., within the new family Reticulibacteraceae fam. nov., and Ktedonospora formicarum gen. nov., sp. nov., Ktedonobacter robiniae sp. nov., Dictyobacter formicarum sp. nov. and Dictyobacter arantiisoli sp. nov., belonging to the class Ktedonobacteria.</title>
        <authorList>
            <person name="Yabe S."/>
            <person name="Zheng Y."/>
            <person name="Wang C.M."/>
            <person name="Sakai Y."/>
            <person name="Abe K."/>
            <person name="Yokota A."/>
            <person name="Donadio S."/>
            <person name="Cavaletti L."/>
            <person name="Monciardini P."/>
        </authorList>
    </citation>
    <scope>NUCLEOTIDE SEQUENCE [LARGE SCALE GENOMIC DNA]</scope>
    <source>
        <strain evidence="9 10">SOSP1-30</strain>
    </source>
</reference>
<keyword evidence="10" id="KW-1185">Reference proteome</keyword>
<dbReference type="RefSeq" id="WP_201372992.1">
    <property type="nucleotide sequence ID" value="NZ_BNJG01000002.1"/>
</dbReference>
<dbReference type="InterPro" id="IPR000515">
    <property type="entry name" value="MetI-like"/>
</dbReference>
<evidence type="ECO:0000313" key="9">
    <source>
        <dbReference type="EMBL" id="GHO56508.1"/>
    </source>
</evidence>
<feature type="transmembrane region" description="Helical" evidence="7">
    <location>
        <begin position="86"/>
        <end position="110"/>
    </location>
</feature>
<feature type="transmembrane region" description="Helical" evidence="7">
    <location>
        <begin position="117"/>
        <end position="141"/>
    </location>
</feature>
<feature type="transmembrane region" description="Helical" evidence="7">
    <location>
        <begin position="192"/>
        <end position="214"/>
    </location>
</feature>
<dbReference type="Gene3D" id="1.10.3720.10">
    <property type="entry name" value="MetI-like"/>
    <property type="match status" value="1"/>
</dbReference>
<dbReference type="Proteomes" id="UP000654345">
    <property type="component" value="Unassembled WGS sequence"/>
</dbReference>
<accession>A0ABQ3UUZ6</accession>
<feature type="transmembrane region" description="Helical" evidence="7">
    <location>
        <begin position="252"/>
        <end position="270"/>
    </location>
</feature>
<comment type="subcellular location">
    <subcellularLocation>
        <location evidence="1 7">Cell membrane</location>
        <topology evidence="1 7">Multi-pass membrane protein</topology>
    </subcellularLocation>
</comment>
<sequence length="285" mass="31896">MSAIVNTMPQGKISIGKRLGTIVTYILLVLVSLIILFPLLFAFSIALQGQTLTPQLLPDLTQLDWGVFVRVLAQQPDLPRWILNSFVVSFLVTVGILVTSSLAAYAFAFLNFWGKPIFFAIVMGTMMIPFEATLVPNFLLILHLNWTDSYQGLVLPFLAGGFGIFLLRQYFMTIPPELQEAAKLDGCGHFRFLWSFLLPLARPALATLGLYTFITTWNQFYWPLLVTNESTWRTTQIGIAIFHSSEVNFLNTQMAATLIVVLPTLLPLIFGHRQLVRGLTAGIIK</sequence>
<keyword evidence="4 7" id="KW-0812">Transmembrane</keyword>
<evidence type="ECO:0000256" key="6">
    <source>
        <dbReference type="ARBA" id="ARBA00023136"/>
    </source>
</evidence>
<evidence type="ECO:0000256" key="3">
    <source>
        <dbReference type="ARBA" id="ARBA00022475"/>
    </source>
</evidence>
<name>A0ABQ3UUZ6_9CHLR</name>
<feature type="domain" description="ABC transmembrane type-1" evidence="8">
    <location>
        <begin position="82"/>
        <end position="271"/>
    </location>
</feature>